<dbReference type="PANTHER" id="PTHR30012:SF4">
    <property type="entry name" value="MSHA BIOGENESIS PROTEIN MSHG"/>
    <property type="match status" value="1"/>
</dbReference>
<reference evidence="10 11" key="1">
    <citation type="journal article" date="2015" name="Microbiome">
        <title>Genomic resolution of linkages in carbon, nitrogen, and sulfur cycling among widespread estuary sediment bacteria.</title>
        <authorList>
            <person name="Baker B.J."/>
            <person name="Lazar C.S."/>
            <person name="Teske A.P."/>
            <person name="Dick G.J."/>
        </authorList>
    </citation>
    <scope>NUCLEOTIDE SEQUENCE [LARGE SCALE GENOMIC DNA]</scope>
    <source>
        <strain evidence="10">DG_54_3</strain>
    </source>
</reference>
<comment type="subcellular location">
    <subcellularLocation>
        <location evidence="1">Cell inner membrane</location>
        <topology evidence="1">Multi-pass membrane protein</topology>
    </subcellularLocation>
</comment>
<evidence type="ECO:0000256" key="1">
    <source>
        <dbReference type="ARBA" id="ARBA00004429"/>
    </source>
</evidence>
<feature type="transmembrane region" description="Helical" evidence="8">
    <location>
        <begin position="174"/>
        <end position="194"/>
    </location>
</feature>
<comment type="caution">
    <text evidence="10">The sequence shown here is derived from an EMBL/GenBank/DDBJ whole genome shotgun (WGS) entry which is preliminary data.</text>
</comment>
<evidence type="ECO:0000256" key="7">
    <source>
        <dbReference type="ARBA" id="ARBA00023136"/>
    </source>
</evidence>
<dbReference type="InterPro" id="IPR018076">
    <property type="entry name" value="T2SS_GspF_dom"/>
</dbReference>
<feature type="transmembrane region" description="Helical" evidence="8">
    <location>
        <begin position="225"/>
        <end position="244"/>
    </location>
</feature>
<keyword evidence="4" id="KW-0997">Cell inner membrane</keyword>
<evidence type="ECO:0000313" key="10">
    <source>
        <dbReference type="EMBL" id="KPJ69877.1"/>
    </source>
</evidence>
<proteinExistence type="inferred from homology"/>
<keyword evidence="7 8" id="KW-0472">Membrane</keyword>
<protein>
    <recommendedName>
        <fullName evidence="9">Type II secretion system protein GspF domain-containing protein</fullName>
    </recommendedName>
</protein>
<dbReference type="FunFam" id="1.20.81.30:FF:000001">
    <property type="entry name" value="Type II secretion system protein F"/>
    <property type="match status" value="2"/>
</dbReference>
<keyword evidence="3" id="KW-1003">Cell membrane</keyword>
<dbReference type="Pfam" id="PF00482">
    <property type="entry name" value="T2SSF"/>
    <property type="match status" value="2"/>
</dbReference>
<keyword evidence="6 8" id="KW-1133">Transmembrane helix</keyword>
<evidence type="ECO:0000313" key="11">
    <source>
        <dbReference type="Proteomes" id="UP000051861"/>
    </source>
</evidence>
<evidence type="ECO:0000256" key="3">
    <source>
        <dbReference type="ARBA" id="ARBA00022475"/>
    </source>
</evidence>
<organism evidence="10 11">
    <name type="scientific">candidate division WOR-1 bacterium DG_54_3</name>
    <dbReference type="NCBI Taxonomy" id="1703775"/>
    <lineage>
        <taxon>Bacteria</taxon>
        <taxon>Bacillati</taxon>
        <taxon>Saganbacteria</taxon>
    </lineage>
</organism>
<dbReference type="EMBL" id="LIZX01000012">
    <property type="protein sequence ID" value="KPJ69877.1"/>
    <property type="molecule type" value="Genomic_DNA"/>
</dbReference>
<feature type="domain" description="Type II secretion system protein GspF" evidence="9">
    <location>
        <begin position="275"/>
        <end position="397"/>
    </location>
</feature>
<evidence type="ECO:0000256" key="6">
    <source>
        <dbReference type="ARBA" id="ARBA00022989"/>
    </source>
</evidence>
<comment type="similarity">
    <text evidence="2">Belongs to the GSP F family.</text>
</comment>
<accession>A0A0S7Y581</accession>
<dbReference type="Proteomes" id="UP000051861">
    <property type="component" value="Unassembled WGS sequence"/>
</dbReference>
<evidence type="ECO:0000256" key="4">
    <source>
        <dbReference type="ARBA" id="ARBA00022519"/>
    </source>
</evidence>
<feature type="transmembrane region" description="Helical" evidence="8">
    <location>
        <begin position="378"/>
        <end position="399"/>
    </location>
</feature>
<evidence type="ECO:0000259" key="9">
    <source>
        <dbReference type="Pfam" id="PF00482"/>
    </source>
</evidence>
<gene>
    <name evidence="10" type="ORF">AMJ44_02110</name>
</gene>
<dbReference type="GO" id="GO:0005886">
    <property type="term" value="C:plasma membrane"/>
    <property type="evidence" value="ECO:0007669"/>
    <property type="project" value="UniProtKB-SubCell"/>
</dbReference>
<dbReference type="GO" id="GO:0015628">
    <property type="term" value="P:protein secretion by the type II secretion system"/>
    <property type="evidence" value="ECO:0007669"/>
    <property type="project" value="TreeGrafter"/>
</dbReference>
<name>A0A0S7Y581_UNCSA</name>
<dbReference type="PRINTS" id="PR00812">
    <property type="entry name" value="BCTERIALGSPF"/>
</dbReference>
<evidence type="ECO:0000256" key="2">
    <source>
        <dbReference type="ARBA" id="ARBA00005745"/>
    </source>
</evidence>
<evidence type="ECO:0000256" key="5">
    <source>
        <dbReference type="ARBA" id="ARBA00022692"/>
    </source>
</evidence>
<dbReference type="InterPro" id="IPR042094">
    <property type="entry name" value="T2SS_GspF_sf"/>
</dbReference>
<dbReference type="InterPro" id="IPR003004">
    <property type="entry name" value="GspF/PilC"/>
</dbReference>
<feature type="domain" description="Type II secretion system protein GspF" evidence="9">
    <location>
        <begin position="72"/>
        <end position="195"/>
    </location>
</feature>
<dbReference type="PANTHER" id="PTHR30012">
    <property type="entry name" value="GENERAL SECRETION PATHWAY PROTEIN"/>
    <property type="match status" value="1"/>
</dbReference>
<sequence>MTSFNFKARDRYGVLTSGVIDAEDSKSVALQLEKLGYTPVSISPVETAGVYLKFETWLATLQTIKTEELIVFTRQLASILEAGVPLIEGLDAVQEQVKDKRFKQVVLTVKKDIEGGATFSEALEKHKKIFSPLVVNMVRAGEKAGILDEVLDRVSSLLEKDLETRGKIKTATRYPLIVLSALAIAFVVMMTVVIPRFASFFGAFKAELPLPTRILMGINYVFRNYWYWIIGVIIASAWLFKKVLDTERGRYSWDRFILSTPIFGSLFSKIYLSRFCRMLAAMLRSGIPILEALTISSTTAENKVISRVILDVRNEVAQGKSLNEPMKGSRIFPPIAIAMVAIGEKAGTLENMLNRGADYFDREADYTIKNLTPLLEPILIVGLGLLLLLFALGIFLPMWDLIKVYKTF</sequence>
<dbReference type="Gene3D" id="1.20.81.30">
    <property type="entry name" value="Type II secretion system (T2SS), domain F"/>
    <property type="match status" value="2"/>
</dbReference>
<dbReference type="AlphaFoldDB" id="A0A0S7Y581"/>
<evidence type="ECO:0000256" key="8">
    <source>
        <dbReference type="SAM" id="Phobius"/>
    </source>
</evidence>
<keyword evidence="5 8" id="KW-0812">Transmembrane</keyword>